<accession>A0A2N3LF01</accession>
<organism evidence="1 2">
    <name type="scientific">Heyndrickxia camelliae</name>
    <dbReference type="NCBI Taxonomy" id="1707093"/>
    <lineage>
        <taxon>Bacteria</taxon>
        <taxon>Bacillati</taxon>
        <taxon>Bacillota</taxon>
        <taxon>Bacilli</taxon>
        <taxon>Bacillales</taxon>
        <taxon>Bacillaceae</taxon>
        <taxon>Heyndrickxia</taxon>
    </lineage>
</organism>
<evidence type="ECO:0000313" key="1">
    <source>
        <dbReference type="EMBL" id="PKR83222.1"/>
    </source>
</evidence>
<name>A0A2N3LF01_9BACI</name>
<evidence type="ECO:0008006" key="3">
    <source>
        <dbReference type="Google" id="ProtNLM"/>
    </source>
</evidence>
<dbReference type="Proteomes" id="UP000233440">
    <property type="component" value="Unassembled WGS sequence"/>
</dbReference>
<reference evidence="1 2" key="1">
    <citation type="submission" date="2017-11" db="EMBL/GenBank/DDBJ databases">
        <title>Bacillus camelliae sp. nov., isolated from pu'er tea.</title>
        <authorList>
            <person name="Niu L."/>
        </authorList>
    </citation>
    <scope>NUCLEOTIDE SEQUENCE [LARGE SCALE GENOMIC DNA]</scope>
    <source>
        <strain evidence="1 2">7578-1</strain>
    </source>
</reference>
<protein>
    <recommendedName>
        <fullName evidence="3">N-acetyltransferase domain-containing protein</fullName>
    </recommendedName>
</protein>
<gene>
    <name evidence="1" type="ORF">CWO92_20475</name>
</gene>
<dbReference type="AlphaFoldDB" id="A0A2N3LF01"/>
<dbReference type="RefSeq" id="WP_101356071.1">
    <property type="nucleotide sequence ID" value="NZ_PIQO01000021.1"/>
</dbReference>
<sequence length="147" mass="16707">MVEMIRQAENADMDKIIAFLTDAKLNCDGIKERIDYFVLSEDEKGNITSVLGIEPVERIGVLRSLAVRSTVKEEGLIQLFQHVYNLAKYKKLSTLMLITNKEVFIPLLQIMGFERVTNESVPEELQYSSHVKQVGTLDGIIFMKKAI</sequence>
<evidence type="ECO:0000313" key="2">
    <source>
        <dbReference type="Proteomes" id="UP000233440"/>
    </source>
</evidence>
<dbReference type="InterPro" id="IPR016181">
    <property type="entry name" value="Acyl_CoA_acyltransferase"/>
</dbReference>
<proteinExistence type="predicted"/>
<dbReference type="EMBL" id="PIQO01000021">
    <property type="protein sequence ID" value="PKR83222.1"/>
    <property type="molecule type" value="Genomic_DNA"/>
</dbReference>
<dbReference type="OrthoDB" id="2678531at2"/>
<comment type="caution">
    <text evidence="1">The sequence shown here is derived from an EMBL/GenBank/DDBJ whole genome shotgun (WGS) entry which is preliminary data.</text>
</comment>
<dbReference type="SUPFAM" id="SSF55729">
    <property type="entry name" value="Acyl-CoA N-acyltransferases (Nat)"/>
    <property type="match status" value="1"/>
</dbReference>
<keyword evidence="2" id="KW-1185">Reference proteome</keyword>
<dbReference type="Gene3D" id="3.40.630.30">
    <property type="match status" value="1"/>
</dbReference>